<protein>
    <submittedName>
        <fullName evidence="2">Uncharacterized protein</fullName>
    </submittedName>
</protein>
<gene>
    <name evidence="2" type="ORF">SSV_0862</name>
</gene>
<proteinExistence type="predicted"/>
<evidence type="ECO:0000256" key="1">
    <source>
        <dbReference type="SAM" id="Phobius"/>
    </source>
</evidence>
<dbReference type="AlphaFoldDB" id="A0A0B7GPL8"/>
<dbReference type="EMBL" id="CDMW01000001">
    <property type="protein sequence ID" value="CEL90163.1"/>
    <property type="molecule type" value="Genomic_DNA"/>
</dbReference>
<organism evidence="2 3">
    <name type="scientific">Streptococcus sanguinis</name>
    <dbReference type="NCBI Taxonomy" id="1305"/>
    <lineage>
        <taxon>Bacteria</taxon>
        <taxon>Bacillati</taxon>
        <taxon>Bacillota</taxon>
        <taxon>Bacilli</taxon>
        <taxon>Lactobacillales</taxon>
        <taxon>Streptococcaceae</taxon>
        <taxon>Streptococcus</taxon>
    </lineage>
</organism>
<evidence type="ECO:0000313" key="2">
    <source>
        <dbReference type="EMBL" id="CEL90163.1"/>
    </source>
</evidence>
<accession>A0A0B7GPL8</accession>
<feature type="transmembrane region" description="Helical" evidence="1">
    <location>
        <begin position="12"/>
        <end position="30"/>
    </location>
</feature>
<dbReference type="Proteomes" id="UP000183504">
    <property type="component" value="Unassembled WGS sequence"/>
</dbReference>
<evidence type="ECO:0000313" key="3">
    <source>
        <dbReference type="Proteomes" id="UP000183504"/>
    </source>
</evidence>
<reference evidence="2 3" key="1">
    <citation type="submission" date="2015-01" db="EMBL/GenBank/DDBJ databases">
        <authorList>
            <person name="Pelicic Vladimir"/>
        </authorList>
    </citation>
    <scope>NUCLEOTIDE SEQUENCE [LARGE SCALE GENOMIC DNA]</scope>
    <source>
        <strain evidence="2 3">2908</strain>
    </source>
</reference>
<sequence>MNITKIKKKLSVVGVFPLYTEFFVYNFFYFSCNYAMIEKNYIILLKLGFFNSYLMM</sequence>
<keyword evidence="1" id="KW-0472">Membrane</keyword>
<name>A0A0B7GPL8_STRSA</name>
<keyword evidence="1" id="KW-0812">Transmembrane</keyword>
<keyword evidence="1" id="KW-1133">Transmembrane helix</keyword>